<dbReference type="OrthoDB" id="292305at2157"/>
<evidence type="ECO:0000313" key="2">
    <source>
        <dbReference type="EMBL" id="ELZ95003.1"/>
    </source>
</evidence>
<evidence type="ECO:0000313" key="3">
    <source>
        <dbReference type="Proteomes" id="UP000011550"/>
    </source>
</evidence>
<dbReference type="STRING" id="662479.C440_08002"/>
<accession>M0IGQ7</accession>
<comment type="caution">
    <text evidence="2">The sequence shown here is derived from an EMBL/GenBank/DDBJ whole genome shotgun (WGS) entry which is preliminary data.</text>
</comment>
<dbReference type="PATRIC" id="fig|662479.7.peg.1619"/>
<organism evidence="2 3">
    <name type="scientific">Haloferax mucosum ATCC BAA-1512</name>
    <dbReference type="NCBI Taxonomy" id="662479"/>
    <lineage>
        <taxon>Archaea</taxon>
        <taxon>Methanobacteriati</taxon>
        <taxon>Methanobacteriota</taxon>
        <taxon>Stenosarchaea group</taxon>
        <taxon>Halobacteria</taxon>
        <taxon>Halobacteriales</taxon>
        <taxon>Haloferacaceae</taxon>
        <taxon>Haloferax</taxon>
    </lineage>
</organism>
<dbReference type="AlphaFoldDB" id="M0IGQ7"/>
<dbReference type="RefSeq" id="WP_008319828.1">
    <property type="nucleotide sequence ID" value="NZ_AOLN01000011.1"/>
</dbReference>
<feature type="compositionally biased region" description="Basic and acidic residues" evidence="1">
    <location>
        <begin position="1"/>
        <end position="27"/>
    </location>
</feature>
<dbReference type="Proteomes" id="UP000011550">
    <property type="component" value="Unassembled WGS sequence"/>
</dbReference>
<sequence>MPNEDKRHQHRQQELQERAANDLERTTAQRASSEGPAMDVLAEMDADELWENLTGVDVESSEYESIVSVLKPYLSSSEMLANHGEDYYDDRKRRLLNENLADRIILGREYNDLCTGVFREVAQDVDGDDFDGQRRDWSPAEKEAIRVIVEELRTDRQSLGDGTLLRAIMETHVSTERRGAEQQSNSGGLSSLLPWK</sequence>
<evidence type="ECO:0000256" key="1">
    <source>
        <dbReference type="SAM" id="MobiDB-lite"/>
    </source>
</evidence>
<feature type="region of interest" description="Disordered" evidence="1">
    <location>
        <begin position="174"/>
        <end position="196"/>
    </location>
</feature>
<dbReference type="EMBL" id="AOLN01000011">
    <property type="protein sequence ID" value="ELZ95003.1"/>
    <property type="molecule type" value="Genomic_DNA"/>
</dbReference>
<proteinExistence type="predicted"/>
<name>M0IGQ7_9EURY</name>
<protein>
    <submittedName>
        <fullName evidence="2">Uncharacterized protein</fullName>
    </submittedName>
</protein>
<keyword evidence="3" id="KW-1185">Reference proteome</keyword>
<feature type="compositionally biased region" description="Low complexity" evidence="1">
    <location>
        <begin position="186"/>
        <end position="196"/>
    </location>
</feature>
<reference evidence="2 3" key="1">
    <citation type="journal article" date="2014" name="PLoS Genet.">
        <title>Phylogenetically driven sequencing of extremely halophilic archaea reveals strategies for static and dynamic osmo-response.</title>
        <authorList>
            <person name="Becker E.A."/>
            <person name="Seitzer P.M."/>
            <person name="Tritt A."/>
            <person name="Larsen D."/>
            <person name="Krusor M."/>
            <person name="Yao A.I."/>
            <person name="Wu D."/>
            <person name="Madern D."/>
            <person name="Eisen J.A."/>
            <person name="Darling A.E."/>
            <person name="Facciotti M.T."/>
        </authorList>
    </citation>
    <scope>NUCLEOTIDE SEQUENCE [LARGE SCALE GENOMIC DNA]</scope>
    <source>
        <strain evidence="2 3">ATCC BAA-1512</strain>
    </source>
</reference>
<feature type="region of interest" description="Disordered" evidence="1">
    <location>
        <begin position="1"/>
        <end position="37"/>
    </location>
</feature>
<gene>
    <name evidence="2" type="ORF">C440_08002</name>
</gene>